<dbReference type="PANTHER" id="PTHR45772">
    <property type="entry name" value="CONSERVED COMPONENT OF ABC TRANSPORTER FOR NATURAL AMINO ACIDS-RELATED"/>
    <property type="match status" value="1"/>
</dbReference>
<evidence type="ECO:0000256" key="8">
    <source>
        <dbReference type="ARBA" id="ARBA00022519"/>
    </source>
</evidence>
<evidence type="ECO:0000256" key="5">
    <source>
        <dbReference type="ARBA" id="ARBA00022448"/>
    </source>
</evidence>
<keyword evidence="16" id="KW-0732">Signal</keyword>
<dbReference type="GO" id="GO:0055085">
    <property type="term" value="P:transmembrane transport"/>
    <property type="evidence" value="ECO:0007669"/>
    <property type="project" value="InterPro"/>
</dbReference>
<comment type="subunit">
    <text evidence="14">Component of the lipopolysaccharide transport and assembly complex. The LptBFG transporter is composed of two ATP-binding proteins (LptB) and two transmembrane proteins (LptF and LptG).</text>
</comment>
<dbReference type="Pfam" id="PF03968">
    <property type="entry name" value="LptD_N"/>
    <property type="match status" value="1"/>
</dbReference>
<dbReference type="EMBL" id="JAPDRN010000070">
    <property type="protein sequence ID" value="KAJ9628940.1"/>
    <property type="molecule type" value="Genomic_DNA"/>
</dbReference>
<dbReference type="PROSITE" id="PS50893">
    <property type="entry name" value="ABC_TRANSPORTER_2"/>
    <property type="match status" value="1"/>
</dbReference>
<evidence type="ECO:0000256" key="12">
    <source>
        <dbReference type="ARBA" id="ARBA00023136"/>
    </source>
</evidence>
<feature type="region of interest" description="Disordered" evidence="15">
    <location>
        <begin position="128"/>
        <end position="151"/>
    </location>
</feature>
<evidence type="ECO:0000256" key="7">
    <source>
        <dbReference type="ARBA" id="ARBA00022490"/>
    </source>
</evidence>
<dbReference type="Gene3D" id="2.60.450.10">
    <property type="entry name" value="Lipopolysaccharide (LPS) transport protein A like domain"/>
    <property type="match status" value="1"/>
</dbReference>
<gene>
    <name evidence="18" type="ORF">H2204_009098</name>
</gene>
<dbReference type="GO" id="GO:0005524">
    <property type="term" value="F:ATP binding"/>
    <property type="evidence" value="ECO:0007669"/>
    <property type="project" value="UniProtKB-KW"/>
</dbReference>
<dbReference type="SUPFAM" id="SSF52540">
    <property type="entry name" value="P-loop containing nucleoside triphosphate hydrolases"/>
    <property type="match status" value="1"/>
</dbReference>
<evidence type="ECO:0000256" key="13">
    <source>
        <dbReference type="ARBA" id="ARBA00024818"/>
    </source>
</evidence>
<keyword evidence="12" id="KW-0472">Membrane</keyword>
<feature type="domain" description="ABC transporter" evidence="17">
    <location>
        <begin position="163"/>
        <end position="396"/>
    </location>
</feature>
<keyword evidence="6" id="KW-1003">Cell membrane</keyword>
<keyword evidence="8" id="KW-0997">Cell inner membrane</keyword>
<evidence type="ECO:0000256" key="16">
    <source>
        <dbReference type="SAM" id="SignalP"/>
    </source>
</evidence>
<evidence type="ECO:0000256" key="4">
    <source>
        <dbReference type="ARBA" id="ARBA00017803"/>
    </source>
</evidence>
<comment type="caution">
    <text evidence="18">The sequence shown here is derived from an EMBL/GenBank/DDBJ whole genome shotgun (WGS) entry which is preliminary data.</text>
</comment>
<evidence type="ECO:0000313" key="18">
    <source>
        <dbReference type="EMBL" id="KAJ9628940.1"/>
    </source>
</evidence>
<sequence>MKIPFAAVLALSLLVPAVAFAKSTDRNEAMNIDSGAQSGTLTGDGKTVLSGGVIITQGTLDLRSSEAEIYLKGGEAVRAVFTGKQAKMKQQLDDGSWMDAVADRIDYDITTEIITLTGNYKVTSARGTNAGQRMPRAHRDTAEEQDACGRPGCDAGGRQEVMLVATGLRKRYKQREVVKDFGLTLDAGEVVGLLGPNGAGKTTCFYMIVGLVGADAGSIVLDGKDITGDPMYTRAKQGVGYLPQEPSVFRKLTVADNLRLVLELREDLDSAGRERELNSLLDELQLGHVSEQLGASLSGGERRRCEIARALAAKPRLILLDEPFAGVDPISVGEIQRIVTHLKQRGIGVLITDHNVRETLGICDRAYILAEGTVLAQGSPEAILDNADVRRVYLGDSFKL</sequence>
<comment type="subcellular location">
    <subcellularLocation>
        <location evidence="2">Cell inner membrane</location>
        <topology evidence="2">Peripheral membrane protein</topology>
        <orientation evidence="2">Cytoplasmic side</orientation>
    </subcellularLocation>
    <subcellularLocation>
        <location evidence="1">Cytoplasm</location>
    </subcellularLocation>
</comment>
<keyword evidence="7" id="KW-0963">Cytoplasm</keyword>
<evidence type="ECO:0000256" key="3">
    <source>
        <dbReference type="ARBA" id="ARBA00010865"/>
    </source>
</evidence>
<dbReference type="FunFam" id="3.40.50.300:FF:000151">
    <property type="entry name" value="Lipopolysaccharide ABC transporter ATP-binding protein"/>
    <property type="match status" value="1"/>
</dbReference>
<dbReference type="GO" id="GO:0043190">
    <property type="term" value="C:ATP-binding cassette (ABC) transporter complex"/>
    <property type="evidence" value="ECO:0007669"/>
    <property type="project" value="InterPro"/>
</dbReference>
<dbReference type="NCBIfam" id="TIGR04406">
    <property type="entry name" value="LPS_export_lptB"/>
    <property type="match status" value="1"/>
</dbReference>
<dbReference type="InterPro" id="IPR032823">
    <property type="entry name" value="BCA_ABC_TP_C"/>
</dbReference>
<feature type="signal peptide" evidence="16">
    <location>
        <begin position="1"/>
        <end position="21"/>
    </location>
</feature>
<evidence type="ECO:0000256" key="1">
    <source>
        <dbReference type="ARBA" id="ARBA00004496"/>
    </source>
</evidence>
<proteinExistence type="inferred from homology"/>
<dbReference type="Pfam" id="PF12399">
    <property type="entry name" value="BCA_ABC_TP_C"/>
    <property type="match status" value="1"/>
</dbReference>
<dbReference type="InterPro" id="IPR027417">
    <property type="entry name" value="P-loop_NTPase"/>
</dbReference>
<keyword evidence="5" id="KW-0813">Transport</keyword>
<keyword evidence="10" id="KW-0067">ATP-binding</keyword>
<dbReference type="InterPro" id="IPR005653">
    <property type="entry name" value="OstA-like_N"/>
</dbReference>
<accession>A0AA38XYH0</accession>
<comment type="similarity">
    <text evidence="3">Belongs to the ABC transporter superfamily. Outer membrane lipopolysaccharide export (TC 1.B.42) family.</text>
</comment>
<evidence type="ECO:0000256" key="9">
    <source>
        <dbReference type="ARBA" id="ARBA00022741"/>
    </source>
</evidence>
<comment type="function">
    <text evidence="13">Part of the ABC transporter complex LptBFG involved in the translocation of lipopolysaccharide (LPS) from the inner membrane to the outer membrane. Probably responsible for energy coupling to the transport system.</text>
</comment>
<evidence type="ECO:0000256" key="15">
    <source>
        <dbReference type="SAM" id="MobiDB-lite"/>
    </source>
</evidence>
<evidence type="ECO:0000256" key="11">
    <source>
        <dbReference type="ARBA" id="ARBA00022967"/>
    </source>
</evidence>
<dbReference type="Gene3D" id="3.40.50.300">
    <property type="entry name" value="P-loop containing nucleotide triphosphate hydrolases"/>
    <property type="match status" value="1"/>
</dbReference>
<dbReference type="GO" id="GO:0016887">
    <property type="term" value="F:ATP hydrolysis activity"/>
    <property type="evidence" value="ECO:0007669"/>
    <property type="project" value="InterPro"/>
</dbReference>
<dbReference type="InterPro" id="IPR003593">
    <property type="entry name" value="AAA+_ATPase"/>
</dbReference>
<dbReference type="InterPro" id="IPR051120">
    <property type="entry name" value="ABC_AA/LPS_Transport"/>
</dbReference>
<dbReference type="SMART" id="SM00382">
    <property type="entry name" value="AAA"/>
    <property type="match status" value="1"/>
</dbReference>
<keyword evidence="11" id="KW-1278">Translocase</keyword>
<name>A0AA38XYH0_9EURO</name>
<dbReference type="CDD" id="cd03218">
    <property type="entry name" value="ABC_YhbG"/>
    <property type="match status" value="1"/>
</dbReference>
<evidence type="ECO:0000259" key="17">
    <source>
        <dbReference type="PROSITE" id="PS50893"/>
    </source>
</evidence>
<dbReference type="Pfam" id="PF00005">
    <property type="entry name" value="ABC_tran"/>
    <property type="match status" value="1"/>
</dbReference>
<evidence type="ECO:0000256" key="6">
    <source>
        <dbReference type="ARBA" id="ARBA00022475"/>
    </source>
</evidence>
<evidence type="ECO:0000256" key="10">
    <source>
        <dbReference type="ARBA" id="ARBA00022840"/>
    </source>
</evidence>
<evidence type="ECO:0000256" key="2">
    <source>
        <dbReference type="ARBA" id="ARBA00004515"/>
    </source>
</evidence>
<feature type="chain" id="PRO_5041445260" description="Lipopolysaccharide export system ATP-binding protein LptB" evidence="16">
    <location>
        <begin position="22"/>
        <end position="400"/>
    </location>
</feature>
<dbReference type="InterPro" id="IPR030921">
    <property type="entry name" value="LPS_export_LptB"/>
</dbReference>
<organism evidence="18">
    <name type="scientific">Knufia peltigerae</name>
    <dbReference type="NCBI Taxonomy" id="1002370"/>
    <lineage>
        <taxon>Eukaryota</taxon>
        <taxon>Fungi</taxon>
        <taxon>Dikarya</taxon>
        <taxon>Ascomycota</taxon>
        <taxon>Pezizomycotina</taxon>
        <taxon>Eurotiomycetes</taxon>
        <taxon>Chaetothyriomycetidae</taxon>
        <taxon>Chaetothyriales</taxon>
        <taxon>Trichomeriaceae</taxon>
        <taxon>Knufia</taxon>
    </lineage>
</organism>
<dbReference type="AlphaFoldDB" id="A0AA38XYH0"/>
<dbReference type="GO" id="GO:0005737">
    <property type="term" value="C:cytoplasm"/>
    <property type="evidence" value="ECO:0007669"/>
    <property type="project" value="UniProtKB-SubCell"/>
</dbReference>
<evidence type="ECO:0000256" key="14">
    <source>
        <dbReference type="ARBA" id="ARBA00026081"/>
    </source>
</evidence>
<keyword evidence="9" id="KW-0547">Nucleotide-binding</keyword>
<dbReference type="PANTHER" id="PTHR45772:SF10">
    <property type="entry name" value="LIPOPOLYSACCHARIDE EXPORT SYSTEM ATP-BINDING PROTEIN LPTB"/>
    <property type="match status" value="1"/>
</dbReference>
<reference evidence="18" key="1">
    <citation type="submission" date="2022-10" db="EMBL/GenBank/DDBJ databases">
        <title>Culturing micro-colonial fungi from biological soil crusts in the Mojave desert and describing Neophaeococcomyces mojavensis, and introducing the new genera and species Taxawa tesnikishii.</title>
        <authorList>
            <person name="Kurbessoian T."/>
            <person name="Stajich J.E."/>
        </authorList>
    </citation>
    <scope>NUCLEOTIDE SEQUENCE</scope>
    <source>
        <strain evidence="18">TK_35</strain>
    </source>
</reference>
<protein>
    <recommendedName>
        <fullName evidence="4">Lipopolysaccharide export system ATP-binding protein LptB</fullName>
    </recommendedName>
</protein>
<dbReference type="InterPro" id="IPR003439">
    <property type="entry name" value="ABC_transporter-like_ATP-bd"/>
</dbReference>